<accession>A0ABT0HRB0</accession>
<dbReference type="RefSeq" id="WP_248479232.1">
    <property type="nucleotide sequence ID" value="NZ_JALPRF010000004.1"/>
</dbReference>
<proteinExistence type="predicted"/>
<comment type="caution">
    <text evidence="1">The sequence shown here is derived from an EMBL/GenBank/DDBJ whole genome shotgun (WGS) entry which is preliminary data.</text>
</comment>
<organism evidence="1 2">
    <name type="scientific">Spirosoma liriopis</name>
    <dbReference type="NCBI Taxonomy" id="2937440"/>
    <lineage>
        <taxon>Bacteria</taxon>
        <taxon>Pseudomonadati</taxon>
        <taxon>Bacteroidota</taxon>
        <taxon>Cytophagia</taxon>
        <taxon>Cytophagales</taxon>
        <taxon>Cytophagaceae</taxon>
        <taxon>Spirosoma</taxon>
    </lineage>
</organism>
<sequence>MNEQPSGRQWKTLEIAVDQFRQRMERIAGSSSGNGSVYSRLALIHQAAKAYAVETAPASITVEIEEITNPPLYEEDLSDDPVVIQFSYW</sequence>
<dbReference type="Proteomes" id="UP001202180">
    <property type="component" value="Unassembled WGS sequence"/>
</dbReference>
<evidence type="ECO:0000313" key="2">
    <source>
        <dbReference type="Proteomes" id="UP001202180"/>
    </source>
</evidence>
<keyword evidence="2" id="KW-1185">Reference proteome</keyword>
<dbReference type="EMBL" id="JALPRF010000004">
    <property type="protein sequence ID" value="MCK8494667.1"/>
    <property type="molecule type" value="Genomic_DNA"/>
</dbReference>
<protein>
    <submittedName>
        <fullName evidence="1">Uncharacterized protein</fullName>
    </submittedName>
</protein>
<name>A0ABT0HRB0_9BACT</name>
<gene>
    <name evidence="1" type="ORF">M0L20_22555</name>
</gene>
<reference evidence="1 2" key="1">
    <citation type="submission" date="2022-04" db="EMBL/GenBank/DDBJ databases">
        <title>Spirosoma sp. strain RP8 genome sequencing and assembly.</title>
        <authorList>
            <person name="Jung Y."/>
        </authorList>
    </citation>
    <scope>NUCLEOTIDE SEQUENCE [LARGE SCALE GENOMIC DNA]</scope>
    <source>
        <strain evidence="1 2">RP8</strain>
    </source>
</reference>
<evidence type="ECO:0000313" key="1">
    <source>
        <dbReference type="EMBL" id="MCK8494667.1"/>
    </source>
</evidence>